<dbReference type="InterPro" id="IPR002347">
    <property type="entry name" value="SDR_fam"/>
</dbReference>
<dbReference type="GO" id="GO:0016491">
    <property type="term" value="F:oxidoreductase activity"/>
    <property type="evidence" value="ECO:0007669"/>
    <property type="project" value="UniProtKB-KW"/>
</dbReference>
<keyword evidence="4" id="KW-1185">Reference proteome</keyword>
<name>A0AAD2CLS6_9STRA</name>
<proteinExistence type="predicted"/>
<evidence type="ECO:0000313" key="3">
    <source>
        <dbReference type="EMBL" id="CAJ1938848.1"/>
    </source>
</evidence>
<keyword evidence="1" id="KW-0560">Oxidoreductase</keyword>
<feature type="chain" id="PRO_5042206443" description="Protochlorophyllide reductase" evidence="2">
    <location>
        <begin position="23"/>
        <end position="368"/>
    </location>
</feature>
<accession>A0AAD2CLS6</accession>
<dbReference type="Gene3D" id="3.40.50.720">
    <property type="entry name" value="NAD(P)-binding Rossmann-like Domain"/>
    <property type="match status" value="1"/>
</dbReference>
<dbReference type="EMBL" id="CAKOGP040000779">
    <property type="protein sequence ID" value="CAJ1938848.1"/>
    <property type="molecule type" value="Genomic_DNA"/>
</dbReference>
<dbReference type="SUPFAM" id="SSF51735">
    <property type="entry name" value="NAD(P)-binding Rossmann-fold domains"/>
    <property type="match status" value="1"/>
</dbReference>
<gene>
    <name evidence="3" type="ORF">CYCCA115_LOCUS6298</name>
</gene>
<evidence type="ECO:0008006" key="5">
    <source>
        <dbReference type="Google" id="ProtNLM"/>
    </source>
</evidence>
<protein>
    <recommendedName>
        <fullName evidence="5">Protochlorophyllide reductase</fullName>
    </recommendedName>
</protein>
<dbReference type="AlphaFoldDB" id="A0AAD2CLS6"/>
<dbReference type="PRINTS" id="PR00081">
    <property type="entry name" value="GDHRDH"/>
</dbReference>
<evidence type="ECO:0000256" key="2">
    <source>
        <dbReference type="SAM" id="SignalP"/>
    </source>
</evidence>
<reference evidence="3" key="1">
    <citation type="submission" date="2023-08" db="EMBL/GenBank/DDBJ databases">
        <authorList>
            <person name="Audoor S."/>
            <person name="Bilcke G."/>
        </authorList>
    </citation>
    <scope>NUCLEOTIDE SEQUENCE</scope>
</reference>
<dbReference type="Pfam" id="PF00106">
    <property type="entry name" value="adh_short"/>
    <property type="match status" value="1"/>
</dbReference>
<sequence length="368" mass="40214">MHLSLLGLFVAYISNCYQPTAALSLQGPPKSDRKGFLHQGALILGGSVPLGGLLSVPEAAIAAPKLYEPPANSQVGKVHIITGASTGLGLESAKRIAAAGATVVLTSRTPTKGEAAVQQVQDYLSQKNVANSNIYFLTLDLDDLSTVQSFPERFSQLLPNTKVDVLMNNAGIEINKREITRDGFERTFQSNHLGPFVLTALLFPLLNRDGSRVVNLSSTAHSFAGVLDLQDLNFEKNYVGWLAYCRTKLENILFTQELQRRADAAGFNWFTTTCLHPGVVGTDIWRDNVAKGSDITSKLFYGSMKTVAEGANSQIYQATEKPTLLKKGRYYDEFCNVKQLESFAMDPASARALWEESEKLSGVAFKLR</sequence>
<dbReference type="PANTHER" id="PTHR43157">
    <property type="entry name" value="PHOSPHATIDYLINOSITOL-GLYCAN BIOSYNTHESIS CLASS F PROTEIN-RELATED"/>
    <property type="match status" value="1"/>
</dbReference>
<evidence type="ECO:0000256" key="1">
    <source>
        <dbReference type="ARBA" id="ARBA00023002"/>
    </source>
</evidence>
<evidence type="ECO:0000313" key="4">
    <source>
        <dbReference type="Proteomes" id="UP001295423"/>
    </source>
</evidence>
<organism evidence="3 4">
    <name type="scientific">Cylindrotheca closterium</name>
    <dbReference type="NCBI Taxonomy" id="2856"/>
    <lineage>
        <taxon>Eukaryota</taxon>
        <taxon>Sar</taxon>
        <taxon>Stramenopiles</taxon>
        <taxon>Ochrophyta</taxon>
        <taxon>Bacillariophyta</taxon>
        <taxon>Bacillariophyceae</taxon>
        <taxon>Bacillariophycidae</taxon>
        <taxon>Bacillariales</taxon>
        <taxon>Bacillariaceae</taxon>
        <taxon>Cylindrotheca</taxon>
    </lineage>
</organism>
<dbReference type="PANTHER" id="PTHR43157:SF31">
    <property type="entry name" value="PHOSPHATIDYLINOSITOL-GLYCAN BIOSYNTHESIS CLASS F PROTEIN"/>
    <property type="match status" value="1"/>
</dbReference>
<dbReference type="Proteomes" id="UP001295423">
    <property type="component" value="Unassembled WGS sequence"/>
</dbReference>
<comment type="caution">
    <text evidence="3">The sequence shown here is derived from an EMBL/GenBank/DDBJ whole genome shotgun (WGS) entry which is preliminary data.</text>
</comment>
<keyword evidence="2" id="KW-0732">Signal</keyword>
<dbReference type="InterPro" id="IPR036291">
    <property type="entry name" value="NAD(P)-bd_dom_sf"/>
</dbReference>
<feature type="signal peptide" evidence="2">
    <location>
        <begin position="1"/>
        <end position="22"/>
    </location>
</feature>